<proteinExistence type="predicted"/>
<evidence type="ECO:0000313" key="3">
    <source>
        <dbReference type="Proteomes" id="UP000516134"/>
    </source>
</evidence>
<evidence type="ECO:0000256" key="1">
    <source>
        <dbReference type="SAM" id="Phobius"/>
    </source>
</evidence>
<keyword evidence="1" id="KW-0812">Transmembrane</keyword>
<keyword evidence="3" id="KW-1185">Reference proteome</keyword>
<organism evidence="2 3">
    <name type="scientific">Sphingomonas daechungensis</name>
    <dbReference type="NCBI Taxonomy" id="1176646"/>
    <lineage>
        <taxon>Bacteria</taxon>
        <taxon>Pseudomonadati</taxon>
        <taxon>Pseudomonadota</taxon>
        <taxon>Alphaproteobacteria</taxon>
        <taxon>Sphingomonadales</taxon>
        <taxon>Sphingomonadaceae</taxon>
        <taxon>Sphingomonas</taxon>
    </lineage>
</organism>
<protein>
    <submittedName>
        <fullName evidence="2">Uncharacterized protein</fullName>
    </submittedName>
</protein>
<dbReference type="RefSeq" id="WP_187713862.1">
    <property type="nucleotide sequence ID" value="NZ_CP060780.1"/>
</dbReference>
<gene>
    <name evidence="2" type="ORF">H9L15_08930</name>
</gene>
<keyword evidence="1" id="KW-1133">Transmembrane helix</keyword>
<dbReference type="EMBL" id="CP060780">
    <property type="protein sequence ID" value="QNP42429.1"/>
    <property type="molecule type" value="Genomic_DNA"/>
</dbReference>
<keyword evidence="1" id="KW-0472">Membrane</keyword>
<dbReference type="Proteomes" id="UP000516134">
    <property type="component" value="Chromosome"/>
</dbReference>
<sequence>MSPLGYGDSSPEADIIGAAAPLYPNMLSALRAALRLTMSALLNLLSEIPILALAFFPLGASAAEPLGREPATDGSDVFADLLFLWPNVRVARRYGLNRLRRRVRGGLRLAKTGRRKQSDTEHERWKQTLRHCQTPIRDQDPNYRRKEAKQTRSSVNAGVITNIVAHAIMD</sequence>
<evidence type="ECO:0000313" key="2">
    <source>
        <dbReference type="EMBL" id="QNP42429.1"/>
    </source>
</evidence>
<feature type="transmembrane region" description="Helical" evidence="1">
    <location>
        <begin position="32"/>
        <end position="58"/>
    </location>
</feature>
<name>A0ABX6SYP4_9SPHN</name>
<reference evidence="2 3" key="1">
    <citation type="submission" date="2020-08" db="EMBL/GenBank/DDBJ databases">
        <title>Genome sequence of Sphingomonas daechungensis KACC 18115T.</title>
        <authorList>
            <person name="Hyun D.-W."/>
            <person name="Bae J.-W."/>
        </authorList>
    </citation>
    <scope>NUCLEOTIDE SEQUENCE [LARGE SCALE GENOMIC DNA]</scope>
    <source>
        <strain evidence="2 3">KACC 18115</strain>
    </source>
</reference>
<accession>A0ABX6SYP4</accession>